<dbReference type="Proteomes" id="UP001383192">
    <property type="component" value="Unassembled WGS sequence"/>
</dbReference>
<comment type="similarity">
    <text evidence="1">Belongs to the cycloisomerase 2 family.</text>
</comment>
<dbReference type="InterPro" id="IPR050282">
    <property type="entry name" value="Cycloisomerase_2"/>
</dbReference>
<evidence type="ECO:0000313" key="3">
    <source>
        <dbReference type="Proteomes" id="UP001383192"/>
    </source>
</evidence>
<dbReference type="GO" id="GO:0017057">
    <property type="term" value="F:6-phosphogluconolactonase activity"/>
    <property type="evidence" value="ECO:0007669"/>
    <property type="project" value="TreeGrafter"/>
</dbReference>
<dbReference type="EMBL" id="JAYKXP010000015">
    <property type="protein sequence ID" value="KAK7049921.1"/>
    <property type="molecule type" value="Genomic_DNA"/>
</dbReference>
<gene>
    <name evidence="2" type="ORF">VNI00_005351</name>
</gene>
<organism evidence="2 3">
    <name type="scientific">Paramarasmius palmivorus</name>
    <dbReference type="NCBI Taxonomy" id="297713"/>
    <lineage>
        <taxon>Eukaryota</taxon>
        <taxon>Fungi</taxon>
        <taxon>Dikarya</taxon>
        <taxon>Basidiomycota</taxon>
        <taxon>Agaricomycotina</taxon>
        <taxon>Agaricomycetes</taxon>
        <taxon>Agaricomycetidae</taxon>
        <taxon>Agaricales</taxon>
        <taxon>Marasmiineae</taxon>
        <taxon>Marasmiaceae</taxon>
        <taxon>Paramarasmius</taxon>
    </lineage>
</organism>
<protein>
    <recommendedName>
        <fullName evidence="4">Isomerase YbhE</fullName>
    </recommendedName>
</protein>
<evidence type="ECO:0008006" key="4">
    <source>
        <dbReference type="Google" id="ProtNLM"/>
    </source>
</evidence>
<comment type="caution">
    <text evidence="2">The sequence shown here is derived from an EMBL/GenBank/DDBJ whole genome shotgun (WGS) entry which is preliminary data.</text>
</comment>
<keyword evidence="3" id="KW-1185">Reference proteome</keyword>
<accession>A0AAW0DF87</accession>
<reference evidence="2 3" key="1">
    <citation type="submission" date="2024-01" db="EMBL/GenBank/DDBJ databases">
        <title>A draft genome for a cacao thread blight-causing isolate of Paramarasmius palmivorus.</title>
        <authorList>
            <person name="Baruah I.K."/>
            <person name="Bukari Y."/>
            <person name="Amoako-Attah I."/>
            <person name="Meinhardt L.W."/>
            <person name="Bailey B.A."/>
            <person name="Cohen S.P."/>
        </authorList>
    </citation>
    <scope>NUCLEOTIDE SEQUENCE [LARGE SCALE GENOMIC DNA]</scope>
    <source>
        <strain evidence="2 3">GH-12</strain>
    </source>
</reference>
<dbReference type="InterPro" id="IPR011048">
    <property type="entry name" value="Haem_d1_sf"/>
</dbReference>
<dbReference type="SUPFAM" id="SSF51004">
    <property type="entry name" value="C-terminal (heme d1) domain of cytochrome cd1-nitrite reductase"/>
    <property type="match status" value="1"/>
</dbReference>
<name>A0AAW0DF87_9AGAR</name>
<dbReference type="Gene3D" id="2.130.10.10">
    <property type="entry name" value="YVTN repeat-like/Quinoprotein amine dehydrogenase"/>
    <property type="match status" value="1"/>
</dbReference>
<evidence type="ECO:0000256" key="1">
    <source>
        <dbReference type="ARBA" id="ARBA00005564"/>
    </source>
</evidence>
<dbReference type="InterPro" id="IPR015943">
    <property type="entry name" value="WD40/YVTN_repeat-like_dom_sf"/>
</dbReference>
<dbReference type="PANTHER" id="PTHR30344">
    <property type="entry name" value="6-PHOSPHOGLUCONOLACTONASE-RELATED"/>
    <property type="match status" value="1"/>
</dbReference>
<dbReference type="Pfam" id="PF10282">
    <property type="entry name" value="Lactonase"/>
    <property type="match status" value="1"/>
</dbReference>
<proteinExistence type="inferred from homology"/>
<dbReference type="PANTHER" id="PTHR30344:SF7">
    <property type="entry name" value="DUF2415 DOMAIN-CONTAINING PROTEIN"/>
    <property type="match status" value="1"/>
</dbReference>
<sequence>MAFAILAGGYDTFINTYLFDPSSASLSVTGRITTGINPSWLTGHTTNHMNEFTQGALQSFTTTPDGIVTGPLDTVTSGGDSPAFALALSTGEVAVMNYNGGNGRIIPTTCEDPLKFDNASAPVITFPAPTNPVDPNRQDGSHPHQAVEHGEEVLVPDLGGDVVWRLRKAEGEWAIAGSISQPSGSGPRHSAILDDRLFTLHELSSTLTVQAFPELSLNASAPVLASASILPDDAPAGAQWGAAEILIPATTETFTTPYIYVSNRNVATDPTALDPRGDTIAIFEHVGKGTEQEELKLIKQVYTGLSQIRGMEIGPVSNGGDEFLIAAGVAGTGGTVVFRRIDGGADLEEVARNTDIETRTTFLWVEA</sequence>
<dbReference type="AlphaFoldDB" id="A0AAW0DF87"/>
<evidence type="ECO:0000313" key="2">
    <source>
        <dbReference type="EMBL" id="KAK7049921.1"/>
    </source>
</evidence>
<dbReference type="InterPro" id="IPR019405">
    <property type="entry name" value="Lactonase_7-beta_prop"/>
</dbReference>